<proteinExistence type="predicted"/>
<dbReference type="RefSeq" id="XP_047766407.1">
    <property type="nucleotide sequence ID" value="XM_047907969.1"/>
</dbReference>
<evidence type="ECO:0000313" key="3">
    <source>
        <dbReference type="Proteomes" id="UP000756132"/>
    </source>
</evidence>
<sequence>MLWRRLIINNPHINSWLLASNHNGTTLDPRKISTPFKGPPLQPDGSPPASKHPKTTLVLATLASTDNSWVEEELGDLLGAYTNLYTAIYVVDDENAPLHTPANNGHEAMAYLTYLIEFYDNLPEISIFMHGHREAWHNNFLLEMSSSETIRHFHRDKVMRYGYFNLRCHWAPGCQPGFNPAATQYDNDKPEEMVIAEAWQTLFPSDEVPETLAQPCCSQFAVTREAVHAPLKQRTSV</sequence>
<keyword evidence="3" id="KW-1185">Reference proteome</keyword>
<gene>
    <name evidence="2" type="ORF">CLAFUR5_08821</name>
</gene>
<evidence type="ECO:0000313" key="2">
    <source>
        <dbReference type="EMBL" id="UJO22041.1"/>
    </source>
</evidence>
<dbReference type="KEGG" id="ffu:CLAFUR5_08821"/>
<dbReference type="Pfam" id="PF11913">
    <property type="entry name" value="DUF3431"/>
    <property type="match status" value="1"/>
</dbReference>
<name>A0A9Q8PGF6_PASFU</name>
<reference evidence="2" key="1">
    <citation type="submission" date="2021-12" db="EMBL/GenBank/DDBJ databases">
        <authorList>
            <person name="Zaccaron A."/>
            <person name="Stergiopoulos I."/>
        </authorList>
    </citation>
    <scope>NUCLEOTIDE SEQUENCE</scope>
    <source>
        <strain evidence="2">Race5_Kim</strain>
    </source>
</reference>
<dbReference type="AlphaFoldDB" id="A0A9Q8PGF6"/>
<dbReference type="EMBL" id="CP090171">
    <property type="protein sequence ID" value="UJO22041.1"/>
    <property type="molecule type" value="Genomic_DNA"/>
</dbReference>
<reference evidence="2" key="2">
    <citation type="journal article" date="2022" name="Microb. Genom.">
        <title>A chromosome-scale genome assembly of the tomato pathogen Cladosporium fulvum reveals a compartmentalized genome architecture and the presence of a dispensable chromosome.</title>
        <authorList>
            <person name="Zaccaron A.Z."/>
            <person name="Chen L.H."/>
            <person name="Samaras A."/>
            <person name="Stergiopoulos I."/>
        </authorList>
    </citation>
    <scope>NUCLEOTIDE SEQUENCE</scope>
    <source>
        <strain evidence="2">Race5_Kim</strain>
    </source>
</reference>
<accession>A0A9Q8PGF6</accession>
<dbReference type="PANTHER" id="PTHR37490">
    <property type="entry name" value="EXPRESSED PROTEIN"/>
    <property type="match status" value="1"/>
</dbReference>
<organism evidence="2 3">
    <name type="scientific">Passalora fulva</name>
    <name type="common">Tomato leaf mold</name>
    <name type="synonym">Cladosporium fulvum</name>
    <dbReference type="NCBI Taxonomy" id="5499"/>
    <lineage>
        <taxon>Eukaryota</taxon>
        <taxon>Fungi</taxon>
        <taxon>Dikarya</taxon>
        <taxon>Ascomycota</taxon>
        <taxon>Pezizomycotina</taxon>
        <taxon>Dothideomycetes</taxon>
        <taxon>Dothideomycetidae</taxon>
        <taxon>Mycosphaerellales</taxon>
        <taxon>Mycosphaerellaceae</taxon>
        <taxon>Fulvia</taxon>
    </lineage>
</organism>
<dbReference type="PANTHER" id="PTHR37490:SF3">
    <property type="entry name" value="DUF3431 DOMAIN CONTAINING PROTEIN"/>
    <property type="match status" value="1"/>
</dbReference>
<feature type="region of interest" description="Disordered" evidence="1">
    <location>
        <begin position="28"/>
        <end position="53"/>
    </location>
</feature>
<dbReference type="InterPro" id="IPR021838">
    <property type="entry name" value="DUF3431"/>
</dbReference>
<feature type="compositionally biased region" description="Pro residues" evidence="1">
    <location>
        <begin position="37"/>
        <end position="46"/>
    </location>
</feature>
<protein>
    <submittedName>
        <fullName evidence="2">Uncharacterized protein</fullName>
    </submittedName>
</protein>
<evidence type="ECO:0000256" key="1">
    <source>
        <dbReference type="SAM" id="MobiDB-lite"/>
    </source>
</evidence>
<dbReference type="Proteomes" id="UP000756132">
    <property type="component" value="Chromosome 9"/>
</dbReference>
<dbReference type="GeneID" id="71988699"/>
<dbReference type="OrthoDB" id="426718at2759"/>